<feature type="domain" description="Aminotransferase class I/classII large" evidence="6">
    <location>
        <begin position="29"/>
        <end position="383"/>
    </location>
</feature>
<dbReference type="STRING" id="1333998.M2A_1090"/>
<dbReference type="PANTHER" id="PTHR43807">
    <property type="entry name" value="FI04487P"/>
    <property type="match status" value="1"/>
</dbReference>
<dbReference type="FunFam" id="3.40.640.10:FF:000024">
    <property type="entry name" value="Kynurenine--oxoglutarate transaminase 3"/>
    <property type="match status" value="1"/>
</dbReference>
<dbReference type="Gene3D" id="3.40.640.10">
    <property type="entry name" value="Type I PLP-dependent aspartate aminotransferase-like (Major domain)"/>
    <property type="match status" value="1"/>
</dbReference>
<keyword evidence="4 7" id="KW-0808">Transferase</keyword>
<organism evidence="7 8">
    <name type="scientific">Tepidicaulis marinus</name>
    <dbReference type="NCBI Taxonomy" id="1333998"/>
    <lineage>
        <taxon>Bacteria</taxon>
        <taxon>Pseudomonadati</taxon>
        <taxon>Pseudomonadota</taxon>
        <taxon>Alphaproteobacteria</taxon>
        <taxon>Hyphomicrobiales</taxon>
        <taxon>Parvibaculaceae</taxon>
        <taxon>Tepidicaulis</taxon>
    </lineage>
</organism>
<evidence type="ECO:0000256" key="5">
    <source>
        <dbReference type="ARBA" id="ARBA00022898"/>
    </source>
</evidence>
<evidence type="ECO:0000313" key="8">
    <source>
        <dbReference type="Proteomes" id="UP000028702"/>
    </source>
</evidence>
<evidence type="ECO:0000259" key="6">
    <source>
        <dbReference type="Pfam" id="PF00155"/>
    </source>
</evidence>
<keyword evidence="5" id="KW-0663">Pyridoxal phosphate</keyword>
<name>A0A081B973_9HYPH</name>
<keyword evidence="8" id="KW-1185">Reference proteome</keyword>
<dbReference type="AlphaFoldDB" id="A0A081B973"/>
<keyword evidence="3 7" id="KW-0032">Aminotransferase</keyword>
<dbReference type="NCBIfam" id="NF006488">
    <property type="entry name" value="PRK08912.1"/>
    <property type="match status" value="1"/>
</dbReference>
<reference evidence="7 8" key="1">
    <citation type="submission" date="2014-07" db="EMBL/GenBank/DDBJ databases">
        <title>Tepidicaulis marinum gen. nov., sp. nov., a novel marine bacterium denitrifying nitrate to nitrous oxide strictly under microaerobic conditions.</title>
        <authorList>
            <person name="Takeuchi M."/>
            <person name="Yamagishi T."/>
            <person name="Kamagata Y."/>
            <person name="Oshima K."/>
            <person name="Hattori M."/>
            <person name="Katayama T."/>
            <person name="Hanada S."/>
            <person name="Tamaki H."/>
            <person name="Marumo K."/>
            <person name="Maeda H."/>
            <person name="Nedachi M."/>
            <person name="Iwasaki W."/>
            <person name="Suwa Y."/>
            <person name="Sakata S."/>
        </authorList>
    </citation>
    <scope>NUCLEOTIDE SEQUENCE [LARGE SCALE GENOMIC DNA]</scope>
    <source>
        <strain evidence="7 8">MA2</strain>
    </source>
</reference>
<dbReference type="PANTHER" id="PTHR43807:SF20">
    <property type="entry name" value="FI04487P"/>
    <property type="match status" value="1"/>
</dbReference>
<dbReference type="CDD" id="cd00609">
    <property type="entry name" value="AAT_like"/>
    <property type="match status" value="1"/>
</dbReference>
<evidence type="ECO:0000256" key="3">
    <source>
        <dbReference type="ARBA" id="ARBA00022576"/>
    </source>
</evidence>
<dbReference type="Proteomes" id="UP000028702">
    <property type="component" value="Unassembled WGS sequence"/>
</dbReference>
<dbReference type="GO" id="GO:0016212">
    <property type="term" value="F:kynurenine-oxoglutarate transaminase activity"/>
    <property type="evidence" value="ECO:0007669"/>
    <property type="project" value="TreeGrafter"/>
</dbReference>
<gene>
    <name evidence="7" type="ORF">M2A_1090</name>
</gene>
<protein>
    <submittedName>
        <fullName evidence="7">Class I/II aminotransferase</fullName>
    </submittedName>
</protein>
<dbReference type="InterPro" id="IPR015422">
    <property type="entry name" value="PyrdxlP-dep_Trfase_small"/>
</dbReference>
<sequence length="391" mass="42944">MRAVNRLFEAQGTTIFAVMSQLAGEHGAINLGQGAPDDEGPEDLRRRAMEAIEKGPNQYPPMMGVPELREAVGAHDNRFYDLNVDWQREVLVTAGATEALAAALMGLLNPGDEAILIEPAYDSYRPIIEAAGATPVNVQLRAPDWKLDEEALARAFSSKTKLLVFNSPMNPTGHVFSKSELEAIAALARKHDIYVICDEVYEHLIYSGHEHIPLMSLPGMRERCVKIGSAGKTFSLTGWKIGYITAPENLMGVIAKAHQFITFTVPPAFQYAVAWGLGQDDAYYRHLAEDLERKRDLLSKGLAEAGFAVTPAEGTYFVTTDIRSLGYDGSDLDFCRELTTRTKVAAIPISAFYAPGSPNVPQTLIRFCFCKQPAALEEAIARLKEVKRKVA</sequence>
<comment type="cofactor">
    <cofactor evidence="1">
        <name>pyridoxal 5'-phosphate</name>
        <dbReference type="ChEBI" id="CHEBI:597326"/>
    </cofactor>
</comment>
<accession>A0A081B973</accession>
<dbReference type="GO" id="GO:0005737">
    <property type="term" value="C:cytoplasm"/>
    <property type="evidence" value="ECO:0007669"/>
    <property type="project" value="TreeGrafter"/>
</dbReference>
<dbReference type="InterPro" id="IPR051326">
    <property type="entry name" value="Kynurenine-oxoglutarate_AT"/>
</dbReference>
<evidence type="ECO:0000256" key="2">
    <source>
        <dbReference type="ARBA" id="ARBA00007441"/>
    </source>
</evidence>
<dbReference type="InterPro" id="IPR015424">
    <property type="entry name" value="PyrdxlP-dep_Trfase"/>
</dbReference>
<comment type="caution">
    <text evidence="7">The sequence shown here is derived from an EMBL/GenBank/DDBJ whole genome shotgun (WGS) entry which is preliminary data.</text>
</comment>
<dbReference type="EMBL" id="BBIO01000004">
    <property type="protein sequence ID" value="GAK44591.1"/>
    <property type="molecule type" value="Genomic_DNA"/>
</dbReference>
<evidence type="ECO:0000313" key="7">
    <source>
        <dbReference type="EMBL" id="GAK44591.1"/>
    </source>
</evidence>
<proteinExistence type="inferred from homology"/>
<comment type="similarity">
    <text evidence="2">Belongs to the class-I pyridoxal-phosphate-dependent aminotransferase family.</text>
</comment>
<dbReference type="RefSeq" id="WP_045444105.1">
    <property type="nucleotide sequence ID" value="NZ_BBIO01000004.1"/>
</dbReference>
<dbReference type="Gene3D" id="3.90.1150.10">
    <property type="entry name" value="Aspartate Aminotransferase, domain 1"/>
    <property type="match status" value="1"/>
</dbReference>
<dbReference type="InterPro" id="IPR015421">
    <property type="entry name" value="PyrdxlP-dep_Trfase_major"/>
</dbReference>
<dbReference type="eggNOG" id="COG0436">
    <property type="taxonomic scope" value="Bacteria"/>
</dbReference>
<dbReference type="InterPro" id="IPR004839">
    <property type="entry name" value="Aminotransferase_I/II_large"/>
</dbReference>
<evidence type="ECO:0000256" key="1">
    <source>
        <dbReference type="ARBA" id="ARBA00001933"/>
    </source>
</evidence>
<dbReference type="SUPFAM" id="SSF53383">
    <property type="entry name" value="PLP-dependent transferases"/>
    <property type="match status" value="1"/>
</dbReference>
<dbReference type="GO" id="GO:0030170">
    <property type="term" value="F:pyridoxal phosphate binding"/>
    <property type="evidence" value="ECO:0007669"/>
    <property type="project" value="InterPro"/>
</dbReference>
<dbReference type="Pfam" id="PF00155">
    <property type="entry name" value="Aminotran_1_2"/>
    <property type="match status" value="1"/>
</dbReference>
<dbReference type="NCBIfam" id="NF006569">
    <property type="entry name" value="PRK09082.1"/>
    <property type="match status" value="1"/>
</dbReference>
<evidence type="ECO:0000256" key="4">
    <source>
        <dbReference type="ARBA" id="ARBA00022679"/>
    </source>
</evidence>